<dbReference type="InterPro" id="IPR000315">
    <property type="entry name" value="Znf_B-box"/>
</dbReference>
<dbReference type="PROSITE" id="PS50119">
    <property type="entry name" value="ZF_BBOX"/>
    <property type="match status" value="1"/>
</dbReference>
<keyword evidence="1" id="KW-0479">Metal-binding</keyword>
<feature type="region of interest" description="Disordered" evidence="2">
    <location>
        <begin position="165"/>
        <end position="239"/>
    </location>
</feature>
<evidence type="ECO:0000313" key="5">
    <source>
        <dbReference type="Proteomes" id="UP001154282"/>
    </source>
</evidence>
<dbReference type="AlphaFoldDB" id="A0AAV0QWU7"/>
<evidence type="ECO:0000313" key="4">
    <source>
        <dbReference type="EMBL" id="CAI0549955.1"/>
    </source>
</evidence>
<evidence type="ECO:0000259" key="3">
    <source>
        <dbReference type="PROSITE" id="PS50119"/>
    </source>
</evidence>
<comment type="caution">
    <text evidence="4">The sequence shown here is derived from an EMBL/GenBank/DDBJ whole genome shotgun (WGS) entry which is preliminary data.</text>
</comment>
<feature type="domain" description="B box-type" evidence="3">
    <location>
        <begin position="28"/>
        <end position="64"/>
    </location>
</feature>
<keyword evidence="1" id="KW-0863">Zinc-finger</keyword>
<evidence type="ECO:0000256" key="2">
    <source>
        <dbReference type="SAM" id="MobiDB-lite"/>
    </source>
</evidence>
<dbReference type="Proteomes" id="UP001154282">
    <property type="component" value="Unassembled WGS sequence"/>
</dbReference>
<dbReference type="Pfam" id="PF04640">
    <property type="entry name" value="PLATZ"/>
    <property type="match status" value="1"/>
</dbReference>
<proteinExistence type="predicted"/>
<reference evidence="4" key="1">
    <citation type="submission" date="2022-08" db="EMBL/GenBank/DDBJ databases">
        <authorList>
            <person name="Gutierrez-Valencia J."/>
        </authorList>
    </citation>
    <scope>NUCLEOTIDE SEQUENCE</scope>
</reference>
<dbReference type="PANTHER" id="PTHR31065">
    <property type="entry name" value="PLATZ TRANSCRIPTION FACTOR FAMILY PROTEIN"/>
    <property type="match status" value="1"/>
</dbReference>
<organism evidence="4 5">
    <name type="scientific">Linum tenue</name>
    <dbReference type="NCBI Taxonomy" id="586396"/>
    <lineage>
        <taxon>Eukaryota</taxon>
        <taxon>Viridiplantae</taxon>
        <taxon>Streptophyta</taxon>
        <taxon>Embryophyta</taxon>
        <taxon>Tracheophyta</taxon>
        <taxon>Spermatophyta</taxon>
        <taxon>Magnoliopsida</taxon>
        <taxon>eudicotyledons</taxon>
        <taxon>Gunneridae</taxon>
        <taxon>Pentapetalae</taxon>
        <taxon>rosids</taxon>
        <taxon>fabids</taxon>
        <taxon>Malpighiales</taxon>
        <taxon>Linaceae</taxon>
        <taxon>Linum</taxon>
    </lineage>
</organism>
<dbReference type="InterPro" id="IPR006734">
    <property type="entry name" value="PLATZ"/>
</dbReference>
<feature type="compositionally biased region" description="Acidic residues" evidence="2">
    <location>
        <begin position="191"/>
        <end position="206"/>
    </location>
</feature>
<gene>
    <name evidence="4" type="ORF">LITE_LOCUS45360</name>
</gene>
<dbReference type="GO" id="GO:0008270">
    <property type="term" value="F:zinc ion binding"/>
    <property type="evidence" value="ECO:0007669"/>
    <property type="project" value="UniProtKB-KW"/>
</dbReference>
<sequence>MVGCEMYIEKEERRWVETLLNSEFFGGCGTHRELRKNERNVFCLDCNAGFCRHCLKSHSCFHRHLQICKYVYQDVVRLLDIQKHFDCSRIQTYKINGEKAVHLNPRPVQKDAKPSTKAKFGAACVVCRRYLQDLPNRYCSIACKVSAAGSSCILEAKTEPSLLEDGVPITPYKETSNNENEEGSALTETMWEADGDEEETGEEEERGTEWLTVSPCSTAKSFRKPSHQRKGIPRRAPFF</sequence>
<dbReference type="EMBL" id="CAMGYJ010000010">
    <property type="protein sequence ID" value="CAI0549955.1"/>
    <property type="molecule type" value="Genomic_DNA"/>
</dbReference>
<name>A0AAV0QWU7_9ROSI</name>
<feature type="compositionally biased region" description="Basic residues" evidence="2">
    <location>
        <begin position="221"/>
        <end position="233"/>
    </location>
</feature>
<evidence type="ECO:0000256" key="1">
    <source>
        <dbReference type="PROSITE-ProRule" id="PRU00024"/>
    </source>
</evidence>
<keyword evidence="5" id="KW-1185">Reference proteome</keyword>
<accession>A0AAV0QWU7</accession>
<keyword evidence="1" id="KW-0862">Zinc</keyword>
<protein>
    <recommendedName>
        <fullName evidence="3">B box-type domain-containing protein</fullName>
    </recommendedName>
</protein>
<dbReference type="PANTHER" id="PTHR31065:SF41">
    <property type="entry name" value="PLATZ TRANSCRIPTION FACTOR FAMILY PROTEIN"/>
    <property type="match status" value="1"/>
</dbReference>